<dbReference type="AlphaFoldDB" id="A0A9X2HET6"/>
<sequence>MTIVRKFARPLLATSFIYNGVVRFRSPEGGRYLTPALDAAAKARPELRALKGKERLIAQSIAGTQIAAGSLFALGRFPRLSSTLLLATGAINTYIDYRAAPTSTKEEKEARLGQGLKNASLVGAVALSSVDTAGNPSLAWRASKFGSDVRKKSSQLGDDLKKKSENVLHH</sequence>
<proteinExistence type="predicted"/>
<reference evidence="2" key="1">
    <citation type="submission" date="2022-06" db="EMBL/GenBank/DDBJ databases">
        <title>Rothia sp. isolated from sandalwood seedling.</title>
        <authorList>
            <person name="Tuikhar N."/>
            <person name="Kirdat K."/>
            <person name="Thorat V."/>
            <person name="Swetha P."/>
            <person name="Padma S."/>
            <person name="Sundararaj R."/>
            <person name="Yadav A."/>
        </authorList>
    </citation>
    <scope>NUCLEOTIDE SEQUENCE</scope>
    <source>
        <strain evidence="2">AR01</strain>
    </source>
</reference>
<gene>
    <name evidence="2" type="ORF">NBM05_07890</name>
</gene>
<evidence type="ECO:0000313" key="2">
    <source>
        <dbReference type="EMBL" id="MCP3425929.1"/>
    </source>
</evidence>
<name>A0A9X2HET6_9MICC</name>
<dbReference type="EMBL" id="JANAFB010000016">
    <property type="protein sequence ID" value="MCP3425929.1"/>
    <property type="molecule type" value="Genomic_DNA"/>
</dbReference>
<feature type="region of interest" description="Disordered" evidence="1">
    <location>
        <begin position="147"/>
        <end position="170"/>
    </location>
</feature>
<protein>
    <submittedName>
        <fullName evidence="2">DoxX family membrane protein</fullName>
    </submittedName>
</protein>
<evidence type="ECO:0000313" key="3">
    <source>
        <dbReference type="Proteomes" id="UP001139502"/>
    </source>
</evidence>
<comment type="caution">
    <text evidence="2">The sequence shown here is derived from an EMBL/GenBank/DDBJ whole genome shotgun (WGS) entry which is preliminary data.</text>
</comment>
<organism evidence="2 3">
    <name type="scientific">Rothia santali</name>
    <dbReference type="NCBI Taxonomy" id="2949643"/>
    <lineage>
        <taxon>Bacteria</taxon>
        <taxon>Bacillati</taxon>
        <taxon>Actinomycetota</taxon>
        <taxon>Actinomycetes</taxon>
        <taxon>Micrococcales</taxon>
        <taxon>Micrococcaceae</taxon>
        <taxon>Rothia</taxon>
    </lineage>
</organism>
<accession>A0A9X2HET6</accession>
<evidence type="ECO:0000256" key="1">
    <source>
        <dbReference type="SAM" id="MobiDB-lite"/>
    </source>
</evidence>
<keyword evidence="3" id="KW-1185">Reference proteome</keyword>
<dbReference type="Proteomes" id="UP001139502">
    <property type="component" value="Unassembled WGS sequence"/>
</dbReference>
<dbReference type="RefSeq" id="WP_254166366.1">
    <property type="nucleotide sequence ID" value="NZ_JANAFB010000016.1"/>
</dbReference>
<feature type="compositionally biased region" description="Basic and acidic residues" evidence="1">
    <location>
        <begin position="158"/>
        <end position="170"/>
    </location>
</feature>